<evidence type="ECO:0000313" key="13">
    <source>
        <dbReference type="EMBL" id="MBS0122899.1"/>
    </source>
</evidence>
<dbReference type="HAMAP" id="MF_01931">
    <property type="entry name" value="PurF"/>
    <property type="match status" value="1"/>
</dbReference>
<evidence type="ECO:0000256" key="9">
    <source>
        <dbReference type="PIRSR" id="PIRSR000485-1"/>
    </source>
</evidence>
<dbReference type="AlphaFoldDB" id="A0A8J8B6Q7"/>
<keyword evidence="6 7" id="KW-0315">Glutamine amidotransferase</keyword>
<sequence>MPPAHPFDFDAVTEDGDTLHEECGIFGVVGVTDAANFVALGLHALQHRGQEAGGIVSYAPDTGFNSARRFGYVRDNFTKQSLMETLPGTIAIGHVRYSTAGSKGQTAIRDVQPFFGEFSMGGAAIAHNGNITNANALRRELIERGSIFQSSSDSECIIHLMARSLQRDIPARMEDALRRVEGAFSVVAMTRTKLIGVRDPLGVRPLVLGKVGDGWCLSSETCALDIIGAEFVREIEPGEMVVITAAKGVESIRPFRPQPPRFCIFEHVYFSRPDSIIGGRSVYETRRQIGVELAREAPMDADLVCPVPDSGTPAAIGFAHESGIPYGMGIIRNQYMGRTFIEPTEQIRNMGVRLKLNVNRALIQGKRVILVDDSVVRGTTSRKIKEMILDAGAAEVHFRIASPPTAWPCFYGVDTPQREKLLAATMSEDEMRVHLGVDSLKFISLDGLYRAVGEAQGRNASCPQYCDACFSGEYPVKPADMLEQGFKMKAAE</sequence>
<comment type="function">
    <text evidence="7">Catalyzes the formation of phosphoribosylamine from phosphoribosylpyrophosphate (PRPP) and glutamine.</text>
</comment>
<feature type="binding site" evidence="7 10">
    <location>
        <position position="310"/>
    </location>
    <ligand>
        <name>Mg(2+)</name>
        <dbReference type="ChEBI" id="CHEBI:18420"/>
    </ligand>
</feature>
<comment type="similarity">
    <text evidence="2 7 8">In the C-terminal section; belongs to the purine/pyrimidine phosphoribosyltransferase family.</text>
</comment>
<dbReference type="InterPro" id="IPR017932">
    <property type="entry name" value="GATase_2_dom"/>
</dbReference>
<dbReference type="UniPathway" id="UPA00074">
    <property type="reaction ID" value="UER00124"/>
</dbReference>
<evidence type="ECO:0000256" key="2">
    <source>
        <dbReference type="ARBA" id="ARBA00010138"/>
    </source>
</evidence>
<proteinExistence type="inferred from homology"/>
<keyword evidence="5 7" id="KW-0658">Purine biosynthesis</keyword>
<dbReference type="EC" id="2.4.2.14" evidence="7"/>
<dbReference type="PIRSF" id="PIRSF000485">
    <property type="entry name" value="Amd_phspho_trans"/>
    <property type="match status" value="1"/>
</dbReference>
<dbReference type="GO" id="GO:0009113">
    <property type="term" value="P:purine nucleobase biosynthetic process"/>
    <property type="evidence" value="ECO:0007669"/>
    <property type="project" value="UniProtKB-UniRule"/>
</dbReference>
<comment type="pathway">
    <text evidence="1 7 8">Purine metabolism; IMP biosynthesis via de novo pathway; N(1)-(5-phospho-D-ribosyl)glycinamide from 5-phospho-alpha-D-ribose 1-diphosphate: step 1/2.</text>
</comment>
<feature type="binding site" evidence="7 10">
    <location>
        <position position="373"/>
    </location>
    <ligand>
        <name>Mg(2+)</name>
        <dbReference type="ChEBI" id="CHEBI:18420"/>
    </ligand>
</feature>
<evidence type="ECO:0000256" key="11">
    <source>
        <dbReference type="PIRSR" id="PIRSR000485-3"/>
    </source>
</evidence>
<feature type="active site" description="Nucleophile" evidence="7 9">
    <location>
        <position position="23"/>
    </location>
</feature>
<keyword evidence="7 10" id="KW-0479">Metal-binding</keyword>
<dbReference type="GO" id="GO:0000287">
    <property type="term" value="F:magnesium ion binding"/>
    <property type="evidence" value="ECO:0007669"/>
    <property type="project" value="UniProtKB-UniRule"/>
</dbReference>
<keyword evidence="14" id="KW-1185">Reference proteome</keyword>
<dbReference type="GO" id="GO:0051539">
    <property type="term" value="F:4 iron, 4 sulfur cluster binding"/>
    <property type="evidence" value="ECO:0007669"/>
    <property type="project" value="UniProtKB-KW"/>
</dbReference>
<name>A0A8J8B6Q7_9RHOB</name>
<feature type="binding site" evidence="7 11">
    <location>
        <position position="263"/>
    </location>
    <ligand>
        <name>[4Fe-4S] cluster</name>
        <dbReference type="ChEBI" id="CHEBI:49883"/>
    </ligand>
</feature>
<evidence type="ECO:0000256" key="5">
    <source>
        <dbReference type="ARBA" id="ARBA00022755"/>
    </source>
</evidence>
<dbReference type="EMBL" id="JAGTUU010000001">
    <property type="protein sequence ID" value="MBS0122899.1"/>
    <property type="molecule type" value="Genomic_DNA"/>
</dbReference>
<dbReference type="InterPro" id="IPR035584">
    <property type="entry name" value="PurF_N"/>
</dbReference>
<comment type="cofactor">
    <cofactor evidence="7 10">
        <name>Mg(2+)</name>
        <dbReference type="ChEBI" id="CHEBI:18420"/>
    </cofactor>
    <text evidence="7 10">Binds 1 Mg(2+) ion per subunit.</text>
</comment>
<dbReference type="SUPFAM" id="SSF56235">
    <property type="entry name" value="N-terminal nucleophile aminohydrolases (Ntn hydrolases)"/>
    <property type="match status" value="1"/>
</dbReference>
<dbReference type="InterPro" id="IPR000836">
    <property type="entry name" value="PRTase_dom"/>
</dbReference>
<keyword evidence="7" id="KW-0004">4Fe-4S</keyword>
<dbReference type="RefSeq" id="WP_212535306.1">
    <property type="nucleotide sequence ID" value="NZ_JAGTUU010000001.1"/>
</dbReference>
<accession>A0A8J8B6Q7</accession>
<comment type="caution">
    <text evidence="13">The sequence shown here is derived from an EMBL/GenBank/DDBJ whole genome shotgun (WGS) entry which is preliminary data.</text>
</comment>
<protein>
    <recommendedName>
        <fullName evidence="7">Amidophosphoribosyltransferase</fullName>
        <shortName evidence="7">ATase</shortName>
        <ecNumber evidence="7">2.4.2.14</ecNumber>
    </recommendedName>
    <alternativeName>
        <fullName evidence="7">Glutamine phosphoribosylpyrophosphate amidotransferase</fullName>
        <shortName evidence="7">GPATase</shortName>
    </alternativeName>
</protein>
<dbReference type="CDD" id="cd00715">
    <property type="entry name" value="GPATase_N"/>
    <property type="match status" value="1"/>
</dbReference>
<evidence type="ECO:0000256" key="4">
    <source>
        <dbReference type="ARBA" id="ARBA00022679"/>
    </source>
</evidence>
<dbReference type="GO" id="GO:0006189">
    <property type="term" value="P:'de novo' IMP biosynthetic process"/>
    <property type="evidence" value="ECO:0007669"/>
    <property type="project" value="UniProtKB-UniRule"/>
</dbReference>
<evidence type="ECO:0000256" key="1">
    <source>
        <dbReference type="ARBA" id="ARBA00005209"/>
    </source>
</evidence>
<feature type="binding site" evidence="7 11">
    <location>
        <position position="466"/>
    </location>
    <ligand>
        <name>[4Fe-4S] cluster</name>
        <dbReference type="ChEBI" id="CHEBI:49883"/>
    </ligand>
</feature>
<keyword evidence="3 7" id="KW-0328">Glycosyltransferase</keyword>
<dbReference type="InterPro" id="IPR029055">
    <property type="entry name" value="Ntn_hydrolases_N"/>
</dbReference>
<keyword evidence="4 7" id="KW-0808">Transferase</keyword>
<reference evidence="13" key="1">
    <citation type="submission" date="2021-04" db="EMBL/GenBank/DDBJ databases">
        <authorList>
            <person name="Yoon J."/>
        </authorList>
    </citation>
    <scope>NUCLEOTIDE SEQUENCE</scope>
    <source>
        <strain evidence="13">KMU-90</strain>
    </source>
</reference>
<organism evidence="13 14">
    <name type="scientific">Thetidibacter halocola</name>
    <dbReference type="NCBI Taxonomy" id="2827239"/>
    <lineage>
        <taxon>Bacteria</taxon>
        <taxon>Pseudomonadati</taxon>
        <taxon>Pseudomonadota</taxon>
        <taxon>Alphaproteobacteria</taxon>
        <taxon>Rhodobacterales</taxon>
        <taxon>Roseobacteraceae</taxon>
        <taxon>Thetidibacter</taxon>
    </lineage>
</organism>
<dbReference type="CDD" id="cd06223">
    <property type="entry name" value="PRTases_typeI"/>
    <property type="match status" value="1"/>
</dbReference>
<dbReference type="InterPro" id="IPR029057">
    <property type="entry name" value="PRTase-like"/>
</dbReference>
<comment type="catalytic activity">
    <reaction evidence="7 8">
        <text>5-phospho-beta-D-ribosylamine + L-glutamate + diphosphate = 5-phospho-alpha-D-ribose 1-diphosphate + L-glutamine + H2O</text>
        <dbReference type="Rhea" id="RHEA:14905"/>
        <dbReference type="ChEBI" id="CHEBI:15377"/>
        <dbReference type="ChEBI" id="CHEBI:29985"/>
        <dbReference type="ChEBI" id="CHEBI:33019"/>
        <dbReference type="ChEBI" id="CHEBI:58017"/>
        <dbReference type="ChEBI" id="CHEBI:58359"/>
        <dbReference type="ChEBI" id="CHEBI:58681"/>
        <dbReference type="EC" id="2.4.2.14"/>
    </reaction>
</comment>
<keyword evidence="7 10" id="KW-0460">Magnesium</keyword>
<keyword evidence="7 11" id="KW-0408">Iron</keyword>
<keyword evidence="7 11" id="KW-0411">Iron-sulfur</keyword>
<evidence type="ECO:0000256" key="7">
    <source>
        <dbReference type="HAMAP-Rule" id="MF_01931"/>
    </source>
</evidence>
<dbReference type="PANTHER" id="PTHR11907">
    <property type="entry name" value="AMIDOPHOSPHORIBOSYLTRANSFERASE"/>
    <property type="match status" value="1"/>
</dbReference>
<feature type="binding site" evidence="7 10">
    <location>
        <position position="372"/>
    </location>
    <ligand>
        <name>Mg(2+)</name>
        <dbReference type="ChEBI" id="CHEBI:18420"/>
    </ligand>
</feature>
<dbReference type="PROSITE" id="PS51278">
    <property type="entry name" value="GATASE_TYPE_2"/>
    <property type="match status" value="1"/>
</dbReference>
<gene>
    <name evidence="7" type="primary">purF</name>
    <name evidence="13" type="ORF">KB874_02040</name>
</gene>
<dbReference type="NCBIfam" id="TIGR01134">
    <property type="entry name" value="purF"/>
    <property type="match status" value="1"/>
</dbReference>
<dbReference type="InterPro" id="IPR005854">
    <property type="entry name" value="PurF"/>
</dbReference>
<evidence type="ECO:0000256" key="6">
    <source>
        <dbReference type="ARBA" id="ARBA00022962"/>
    </source>
</evidence>
<comment type="cofactor">
    <cofactor evidence="7 11">
        <name>[4Fe-4S] cluster</name>
        <dbReference type="ChEBI" id="CHEBI:49883"/>
    </cofactor>
    <text evidence="7 11">Binds 1 [4Fe-4S] cluster per subunit.</text>
</comment>
<evidence type="ECO:0000259" key="12">
    <source>
        <dbReference type="PROSITE" id="PS51278"/>
    </source>
</evidence>
<evidence type="ECO:0000313" key="14">
    <source>
        <dbReference type="Proteomes" id="UP000681356"/>
    </source>
</evidence>
<evidence type="ECO:0000256" key="8">
    <source>
        <dbReference type="PIRNR" id="PIRNR000485"/>
    </source>
</evidence>
<feature type="domain" description="Glutamine amidotransferase type-2" evidence="12">
    <location>
        <begin position="23"/>
        <end position="246"/>
    </location>
</feature>
<evidence type="ECO:0000256" key="3">
    <source>
        <dbReference type="ARBA" id="ARBA00022676"/>
    </source>
</evidence>
<dbReference type="GO" id="GO:0004044">
    <property type="term" value="F:amidophosphoribosyltransferase activity"/>
    <property type="evidence" value="ECO:0007669"/>
    <property type="project" value="UniProtKB-UniRule"/>
</dbReference>
<feature type="binding site" evidence="7 11">
    <location>
        <position position="409"/>
    </location>
    <ligand>
        <name>[4Fe-4S] cluster</name>
        <dbReference type="ChEBI" id="CHEBI:49883"/>
    </ligand>
</feature>
<dbReference type="SUPFAM" id="SSF53271">
    <property type="entry name" value="PRTase-like"/>
    <property type="match status" value="1"/>
</dbReference>
<dbReference type="Gene3D" id="3.60.20.10">
    <property type="entry name" value="Glutamine Phosphoribosylpyrophosphate, subunit 1, domain 1"/>
    <property type="match status" value="1"/>
</dbReference>
<dbReference type="Pfam" id="PF13537">
    <property type="entry name" value="GATase_7"/>
    <property type="match status" value="1"/>
</dbReference>
<dbReference type="Gene3D" id="3.40.50.2020">
    <property type="match status" value="1"/>
</dbReference>
<dbReference type="Proteomes" id="UP000681356">
    <property type="component" value="Unassembled WGS sequence"/>
</dbReference>
<feature type="binding site" evidence="7 11">
    <location>
        <position position="469"/>
    </location>
    <ligand>
        <name>[4Fe-4S] cluster</name>
        <dbReference type="ChEBI" id="CHEBI:49883"/>
    </ligand>
</feature>
<evidence type="ECO:0000256" key="10">
    <source>
        <dbReference type="PIRSR" id="PIRSR000485-2"/>
    </source>
</evidence>